<feature type="compositionally biased region" description="Basic and acidic residues" evidence="1">
    <location>
        <begin position="418"/>
        <end position="435"/>
    </location>
</feature>
<sequence length="783" mass="85212">MSQSVLYCIVFAFLLAWQGGVWSKPLESAQLSHSVEEKIDNSHPSDNLDVIGSNPNKEALETPPGDTDDSNTIQVDTAKVKDDNIGTVSEQDINNSQILAKDDKNPESGLDHNDNFFSNEQDVPLETDAKLKNENPMLSDTQMSDSVSPDDSNIPPNNAPENDMQESITSSMENDTPERNIVQVQPGIKKNEASKDQPTASQSGPNQNEASDESNNSNNQPGSTVLENSVQPESDLNDHFDTPPGSDAPTKVDDNDKKGEPTATKDEIDISPENNNPNETDDPNAPTEVDDNDKKGGPTATKEEIDISPKNNIPNEIDDPNAPTEPDGNDKKDEPTATKEEIDGSPENYVPNEMDDPNASTGVDDDVKDKDKTDLKSNSNDDDIKSFQDPNNYTDDILFPSNESNNNVDMVIPTSAEFETKKSKEKNSDNVKDDSNPAPTDSTNSESPDSQELEDNSNNLDDLTHNNVNETLNQALPGSDVESSSPSNDLQNTKLQEKDQGTVVQMTPSSSPSSNDRETLTTSTLVPTDVEIDKMQPDGSTLEKKDESYSSTDKTEDNPPEQSEDNSKGVSTQKNAEDDGDTNKMVPEVDPGSDEVPETTNAGPRHRGRKPPGSADPKEIQEGKKETAEEENNEKQDAESETTSTTSTTTTTTILPKASSTKLPANPKPDESEGKDNVKSPTSTTITTSTLSTTAKSIVNQATNFAKNIVKKYGPAQVAAVAFVILLVIVLFSFVLCRCRKRSRHARLKEYGHEKEFLLTKKGSGKYQSDRLTLLDESSEDEL</sequence>
<feature type="compositionally biased region" description="Polar residues" evidence="1">
    <location>
        <begin position="221"/>
        <end position="234"/>
    </location>
</feature>
<evidence type="ECO:0000256" key="3">
    <source>
        <dbReference type="SAM" id="SignalP"/>
    </source>
</evidence>
<comment type="caution">
    <text evidence="4">The sequence shown here is derived from an EMBL/GenBank/DDBJ whole genome shotgun (WGS) entry which is preliminary data.</text>
</comment>
<proteinExistence type="predicted"/>
<evidence type="ECO:0000256" key="2">
    <source>
        <dbReference type="SAM" id="Phobius"/>
    </source>
</evidence>
<feature type="compositionally biased region" description="Basic and acidic residues" evidence="1">
    <location>
        <begin position="250"/>
        <end position="268"/>
    </location>
</feature>
<feature type="compositionally biased region" description="Basic and acidic residues" evidence="1">
    <location>
        <begin position="616"/>
        <end position="638"/>
    </location>
</feature>
<feature type="chain" id="PRO_5045391944" evidence="3">
    <location>
        <begin position="24"/>
        <end position="783"/>
    </location>
</feature>
<feature type="signal peptide" evidence="3">
    <location>
        <begin position="1"/>
        <end position="23"/>
    </location>
</feature>
<feature type="region of interest" description="Disordered" evidence="1">
    <location>
        <begin position="37"/>
        <end position="121"/>
    </location>
</feature>
<feature type="compositionally biased region" description="Basic and acidic residues" evidence="1">
    <location>
        <begin position="668"/>
        <end position="678"/>
    </location>
</feature>
<feature type="compositionally biased region" description="Low complexity" evidence="1">
    <location>
        <begin position="642"/>
        <end position="653"/>
    </location>
</feature>
<feature type="compositionally biased region" description="Basic and acidic residues" evidence="1">
    <location>
        <begin position="328"/>
        <end position="342"/>
    </location>
</feature>
<feature type="compositionally biased region" description="Basic and acidic residues" evidence="1">
    <location>
        <begin position="292"/>
        <end position="307"/>
    </location>
</feature>
<feature type="compositionally biased region" description="Low complexity" evidence="1">
    <location>
        <begin position="272"/>
        <end position="287"/>
    </location>
</feature>
<keyword evidence="2" id="KW-0472">Membrane</keyword>
<feature type="compositionally biased region" description="Polar residues" evidence="1">
    <location>
        <begin position="502"/>
        <end position="526"/>
    </location>
</feature>
<feature type="region of interest" description="Disordered" evidence="1">
    <location>
        <begin position="136"/>
        <end position="686"/>
    </location>
</feature>
<feature type="compositionally biased region" description="Polar residues" evidence="1">
    <location>
        <begin position="86"/>
        <end position="98"/>
    </location>
</feature>
<accession>A0ABP0FKL4</accession>
<feature type="transmembrane region" description="Helical" evidence="2">
    <location>
        <begin position="718"/>
        <end position="737"/>
    </location>
</feature>
<name>A0ABP0FKL4_CLALP</name>
<evidence type="ECO:0000313" key="4">
    <source>
        <dbReference type="EMBL" id="CAK8680210.1"/>
    </source>
</evidence>
<gene>
    <name evidence="4" type="ORF">CVLEPA_LOCUS10485</name>
</gene>
<feature type="compositionally biased region" description="Low complexity" evidence="1">
    <location>
        <begin position="206"/>
        <end position="220"/>
    </location>
</feature>
<reference evidence="4 5" key="1">
    <citation type="submission" date="2024-02" db="EMBL/GenBank/DDBJ databases">
        <authorList>
            <person name="Daric V."/>
            <person name="Darras S."/>
        </authorList>
    </citation>
    <scope>NUCLEOTIDE SEQUENCE [LARGE SCALE GENOMIC DNA]</scope>
</reference>
<dbReference type="EMBL" id="CAWYQH010000068">
    <property type="protein sequence ID" value="CAK8680210.1"/>
    <property type="molecule type" value="Genomic_DNA"/>
</dbReference>
<keyword evidence="2" id="KW-1133">Transmembrane helix</keyword>
<feature type="compositionally biased region" description="Basic and acidic residues" evidence="1">
    <location>
        <begin position="365"/>
        <end position="375"/>
    </location>
</feature>
<feature type="compositionally biased region" description="Polar residues" evidence="1">
    <location>
        <begin position="437"/>
        <end position="448"/>
    </location>
</feature>
<evidence type="ECO:0000313" key="5">
    <source>
        <dbReference type="Proteomes" id="UP001642483"/>
    </source>
</evidence>
<organism evidence="4 5">
    <name type="scientific">Clavelina lepadiformis</name>
    <name type="common">Light-bulb sea squirt</name>
    <name type="synonym">Ascidia lepadiformis</name>
    <dbReference type="NCBI Taxonomy" id="159417"/>
    <lineage>
        <taxon>Eukaryota</taxon>
        <taxon>Metazoa</taxon>
        <taxon>Chordata</taxon>
        <taxon>Tunicata</taxon>
        <taxon>Ascidiacea</taxon>
        <taxon>Aplousobranchia</taxon>
        <taxon>Clavelinidae</taxon>
        <taxon>Clavelina</taxon>
    </lineage>
</organism>
<feature type="compositionally biased region" description="Polar residues" evidence="1">
    <location>
        <begin position="456"/>
        <end position="494"/>
    </location>
</feature>
<feature type="compositionally biased region" description="Basic and acidic residues" evidence="1">
    <location>
        <begin position="531"/>
        <end position="557"/>
    </location>
</feature>
<feature type="compositionally biased region" description="Polar residues" evidence="1">
    <location>
        <begin position="196"/>
        <end position="205"/>
    </location>
</feature>
<evidence type="ECO:0000256" key="1">
    <source>
        <dbReference type="SAM" id="MobiDB-lite"/>
    </source>
</evidence>
<keyword evidence="5" id="KW-1185">Reference proteome</keyword>
<keyword evidence="2" id="KW-0812">Transmembrane</keyword>
<keyword evidence="3" id="KW-0732">Signal</keyword>
<dbReference type="Proteomes" id="UP001642483">
    <property type="component" value="Unassembled WGS sequence"/>
</dbReference>
<feature type="compositionally biased region" description="Polar residues" evidence="1">
    <location>
        <begin position="136"/>
        <end position="174"/>
    </location>
</feature>
<protein>
    <submittedName>
        <fullName evidence="4">Uncharacterized protein</fullName>
    </submittedName>
</protein>
<feature type="compositionally biased region" description="Basic and acidic residues" evidence="1">
    <location>
        <begin position="100"/>
        <end position="114"/>
    </location>
</feature>